<proteinExistence type="predicted"/>
<dbReference type="EMBL" id="CP095362">
    <property type="protein sequence ID" value="XAG65443.1"/>
    <property type="molecule type" value="Genomic_DNA"/>
</dbReference>
<feature type="chain" id="PRO_5043593536" evidence="1">
    <location>
        <begin position="19"/>
        <end position="119"/>
    </location>
</feature>
<dbReference type="AlphaFoldDB" id="A0AAU6TV13"/>
<evidence type="ECO:0000256" key="1">
    <source>
        <dbReference type="SAM" id="SignalP"/>
    </source>
</evidence>
<name>A0AAU6TV13_UNCXX</name>
<feature type="signal peptide" evidence="1">
    <location>
        <begin position="1"/>
        <end position="18"/>
    </location>
</feature>
<organism evidence="2">
    <name type="scientific">bacterium 19GA11TI05</name>
    <dbReference type="NCBI Taxonomy" id="2920688"/>
    <lineage>
        <taxon>Bacteria</taxon>
    </lineage>
</organism>
<evidence type="ECO:0000313" key="2">
    <source>
        <dbReference type="EMBL" id="XAG65443.1"/>
    </source>
</evidence>
<sequence length="119" mass="13401">MKKILLLCGLLSIFSVSAQQLLPSNKAPFHLGETKMVCGKADEVFALNKRTVINLDGKYPSQTLSLLIWEDNKAMFDKKFGSLQALQGQRVCGLGKITEYKGHLQIVIKQEQHLRLMKQ</sequence>
<protein>
    <submittedName>
        <fullName evidence="2">Uncharacterized protein</fullName>
    </submittedName>
</protein>
<keyword evidence="1" id="KW-0732">Signal</keyword>
<accession>A0AAU6TV13</accession>
<reference evidence="2" key="1">
    <citation type="submission" date="2022-03" db="EMBL/GenBank/DDBJ databases">
        <title>Sea Food Isolates.</title>
        <authorList>
            <person name="Li c."/>
        </authorList>
    </citation>
    <scope>NUCLEOTIDE SEQUENCE</scope>
    <source>
        <strain evidence="2">19GA11TI05</strain>
    </source>
</reference>
<gene>
    <name evidence="2" type="ORF">MRM81_18745</name>
</gene>